<evidence type="ECO:0008006" key="4">
    <source>
        <dbReference type="Google" id="ProtNLM"/>
    </source>
</evidence>
<dbReference type="EMBL" id="JZXC01000025">
    <property type="protein sequence ID" value="KKA05569.1"/>
    <property type="molecule type" value="Genomic_DNA"/>
</dbReference>
<dbReference type="PROSITE" id="PS51257">
    <property type="entry name" value="PROKAR_LIPOPROTEIN"/>
    <property type="match status" value="1"/>
</dbReference>
<dbReference type="Proteomes" id="UP000033662">
    <property type="component" value="Unassembled WGS sequence"/>
</dbReference>
<name>A0A0F4XHU7_9PSED</name>
<dbReference type="PATRIC" id="fig|132476.4.peg.3087"/>
<evidence type="ECO:0000256" key="1">
    <source>
        <dbReference type="SAM" id="Phobius"/>
    </source>
</evidence>
<organism evidence="2 3">
    <name type="scientific">Pseudomonas kilonensis</name>
    <dbReference type="NCBI Taxonomy" id="132476"/>
    <lineage>
        <taxon>Bacteria</taxon>
        <taxon>Pseudomonadati</taxon>
        <taxon>Pseudomonadota</taxon>
        <taxon>Gammaproteobacteria</taxon>
        <taxon>Pseudomonadales</taxon>
        <taxon>Pseudomonadaceae</taxon>
        <taxon>Pseudomonas</taxon>
    </lineage>
</organism>
<keyword evidence="1" id="KW-0472">Membrane</keyword>
<comment type="caution">
    <text evidence="2">The sequence shown here is derived from an EMBL/GenBank/DDBJ whole genome shotgun (WGS) entry which is preliminary data.</text>
</comment>
<evidence type="ECO:0000313" key="2">
    <source>
        <dbReference type="EMBL" id="KKA05569.1"/>
    </source>
</evidence>
<proteinExistence type="predicted"/>
<evidence type="ECO:0000313" key="3">
    <source>
        <dbReference type="Proteomes" id="UP000033662"/>
    </source>
</evidence>
<dbReference type="AlphaFoldDB" id="A0A0F4XHU7"/>
<accession>A0A0F4XHU7</accession>
<sequence>MTILRGHGSVEKRQIRLPRSLVGASLLAMAACQLASMLNVQWLSRASSLPQEVNETALSFRVRTLGIHQIV</sequence>
<gene>
    <name evidence="2" type="ORF">VP02_22130</name>
</gene>
<feature type="transmembrane region" description="Helical" evidence="1">
    <location>
        <begin position="21"/>
        <end position="42"/>
    </location>
</feature>
<reference evidence="2 3" key="1">
    <citation type="submission" date="2015-03" db="EMBL/GenBank/DDBJ databases">
        <title>Pseudomonas fluorescens 1855-344 Genome sequencing and assembly.</title>
        <authorList>
            <person name="Eng W.W.H."/>
            <person name="Gan H.M."/>
            <person name="Savka M.A."/>
        </authorList>
    </citation>
    <scope>NUCLEOTIDE SEQUENCE [LARGE SCALE GENOMIC DNA]</scope>
    <source>
        <strain evidence="2 3">1855-344</strain>
    </source>
</reference>
<keyword evidence="1" id="KW-0812">Transmembrane</keyword>
<keyword evidence="1" id="KW-1133">Transmembrane helix</keyword>
<protein>
    <recommendedName>
        <fullName evidence="4">Lipoprotein</fullName>
    </recommendedName>
</protein>